<keyword evidence="2" id="KW-1185">Reference proteome</keyword>
<accession>A0ABY1QMT3</accession>
<gene>
    <name evidence="1" type="ORF">SAMN06295970_118117</name>
</gene>
<sequence>MAVNIRISPTEIQVGHYVYTFEQPDEADSFEACVAAVSADYCEQRHPCLSKKSVDARGQGAADK</sequence>
<name>A0ABY1QMT3_9BURK</name>
<dbReference type="EMBL" id="FXUL01000018">
    <property type="protein sequence ID" value="SMP72797.1"/>
    <property type="molecule type" value="Genomic_DNA"/>
</dbReference>
<protein>
    <submittedName>
        <fullName evidence="1">Uncharacterized protein</fullName>
    </submittedName>
</protein>
<evidence type="ECO:0000313" key="1">
    <source>
        <dbReference type="EMBL" id="SMP72797.1"/>
    </source>
</evidence>
<reference evidence="1 2" key="1">
    <citation type="submission" date="2017-05" db="EMBL/GenBank/DDBJ databases">
        <authorList>
            <person name="Varghese N."/>
            <person name="Submissions S."/>
        </authorList>
    </citation>
    <scope>NUCLEOTIDE SEQUENCE [LARGE SCALE GENOMIC DNA]</scope>
    <source>
        <strain evidence="1 2">DSM 26001</strain>
    </source>
</reference>
<evidence type="ECO:0000313" key="2">
    <source>
        <dbReference type="Proteomes" id="UP001158049"/>
    </source>
</evidence>
<proteinExistence type="predicted"/>
<organism evidence="1 2">
    <name type="scientific">Noviherbaspirillum suwonense</name>
    <dbReference type="NCBI Taxonomy" id="1224511"/>
    <lineage>
        <taxon>Bacteria</taxon>
        <taxon>Pseudomonadati</taxon>
        <taxon>Pseudomonadota</taxon>
        <taxon>Betaproteobacteria</taxon>
        <taxon>Burkholderiales</taxon>
        <taxon>Oxalobacteraceae</taxon>
        <taxon>Noviherbaspirillum</taxon>
    </lineage>
</organism>
<comment type="caution">
    <text evidence="1">The sequence shown here is derived from an EMBL/GenBank/DDBJ whole genome shotgun (WGS) entry which is preliminary data.</text>
</comment>
<dbReference type="Proteomes" id="UP001158049">
    <property type="component" value="Unassembled WGS sequence"/>
</dbReference>